<dbReference type="PROSITE" id="PS51257">
    <property type="entry name" value="PROKAR_LIPOPROTEIN"/>
    <property type="match status" value="1"/>
</dbReference>
<feature type="domain" description="Solute-binding protein family 3/N-terminal" evidence="3">
    <location>
        <begin position="43"/>
        <end position="267"/>
    </location>
</feature>
<evidence type="ECO:0000259" key="3">
    <source>
        <dbReference type="SMART" id="SM00062"/>
    </source>
</evidence>
<feature type="chain" id="PRO_5046468240" evidence="2">
    <location>
        <begin position="24"/>
        <end position="275"/>
    </location>
</feature>
<dbReference type="InterPro" id="IPR001320">
    <property type="entry name" value="Iontro_rcpt_C"/>
</dbReference>
<feature type="domain" description="Ionotropic glutamate receptor C-terminal" evidence="4">
    <location>
        <begin position="43"/>
        <end position="268"/>
    </location>
</feature>
<accession>A0ABT3N909</accession>
<dbReference type="CDD" id="cd13629">
    <property type="entry name" value="PBP2_Dsm1740"/>
    <property type="match status" value="1"/>
</dbReference>
<dbReference type="PANTHER" id="PTHR35936:SF38">
    <property type="entry name" value="GLUTAMINE-BINDING PERIPLASMIC PROTEIN"/>
    <property type="match status" value="1"/>
</dbReference>
<dbReference type="InterPro" id="IPR001638">
    <property type="entry name" value="Solute-binding_3/MltF_N"/>
</dbReference>
<dbReference type="PANTHER" id="PTHR35936">
    <property type="entry name" value="MEMBRANE-BOUND LYTIC MUREIN TRANSGLYCOSYLASE F"/>
    <property type="match status" value="1"/>
</dbReference>
<reference evidence="5 6" key="1">
    <citation type="submission" date="2022-11" db="EMBL/GenBank/DDBJ databases">
        <title>Desulfobotulus tamanensis H1 sp. nov. - anaerobic, alkaliphilic, sulphate reducing bacterium isolated from terrestrial mud volcano.</title>
        <authorList>
            <person name="Frolova A."/>
            <person name="Merkel A.Y."/>
            <person name="Slobodkin A.I."/>
        </authorList>
    </citation>
    <scope>NUCLEOTIDE SEQUENCE [LARGE SCALE GENOMIC DNA]</scope>
    <source>
        <strain evidence="5 6">H1</strain>
    </source>
</reference>
<dbReference type="Proteomes" id="UP001209681">
    <property type="component" value="Unassembled WGS sequence"/>
</dbReference>
<evidence type="ECO:0000313" key="5">
    <source>
        <dbReference type="EMBL" id="MCW7753676.1"/>
    </source>
</evidence>
<gene>
    <name evidence="5" type="ORF">OOT00_06720</name>
</gene>
<evidence type="ECO:0000259" key="4">
    <source>
        <dbReference type="SMART" id="SM00079"/>
    </source>
</evidence>
<dbReference type="Gene3D" id="3.40.190.10">
    <property type="entry name" value="Periplasmic binding protein-like II"/>
    <property type="match status" value="2"/>
</dbReference>
<evidence type="ECO:0000256" key="2">
    <source>
        <dbReference type="SAM" id="SignalP"/>
    </source>
</evidence>
<organism evidence="5 6">
    <name type="scientific">Desulfobotulus pelophilus</name>
    <dbReference type="NCBI Taxonomy" id="2823377"/>
    <lineage>
        <taxon>Bacteria</taxon>
        <taxon>Pseudomonadati</taxon>
        <taxon>Thermodesulfobacteriota</taxon>
        <taxon>Desulfobacteria</taxon>
        <taxon>Desulfobacterales</taxon>
        <taxon>Desulfobacteraceae</taxon>
        <taxon>Desulfobotulus</taxon>
    </lineage>
</organism>
<dbReference type="Pfam" id="PF00497">
    <property type="entry name" value="SBP_bac_3"/>
    <property type="match status" value="1"/>
</dbReference>
<name>A0ABT3N909_9BACT</name>
<proteinExistence type="predicted"/>
<dbReference type="RefSeq" id="WP_265424546.1">
    <property type="nucleotide sequence ID" value="NZ_JAPFPW010000006.1"/>
</dbReference>
<keyword evidence="1 2" id="KW-0732">Signal</keyword>
<dbReference type="SUPFAM" id="SSF53850">
    <property type="entry name" value="Periplasmic binding protein-like II"/>
    <property type="match status" value="1"/>
</dbReference>
<evidence type="ECO:0000313" key="6">
    <source>
        <dbReference type="Proteomes" id="UP001209681"/>
    </source>
</evidence>
<feature type="signal peptide" evidence="2">
    <location>
        <begin position="1"/>
        <end position="23"/>
    </location>
</feature>
<dbReference type="SMART" id="SM00062">
    <property type="entry name" value="PBPb"/>
    <property type="match status" value="1"/>
</dbReference>
<dbReference type="SMART" id="SM00079">
    <property type="entry name" value="PBPe"/>
    <property type="match status" value="1"/>
</dbReference>
<comment type="caution">
    <text evidence="5">The sequence shown here is derived from an EMBL/GenBank/DDBJ whole genome shotgun (WGS) entry which is preliminary data.</text>
</comment>
<dbReference type="EMBL" id="JAPFPW010000006">
    <property type="protein sequence ID" value="MCW7753676.1"/>
    <property type="molecule type" value="Genomic_DNA"/>
</dbReference>
<sequence>MKNNWFRFLLLSLTLVLAFSFFACDEQQKAPESAVDRILSKGVLRIGMDPGYLPFEMKDRQGELMGFDVDLAYLLGDTMGVRVEFIPPSGSYATMLDDLKANRFDIIISGMTITPQRNLKIMFSDPYITVGQAILANNRHRNTIRNADDLNSTNYLVVYLEGTTGAAAVDRFLPRARRIAVSTQQEGVAMVREGRADAFVYDLPAFATLVAKEGKNVFHFIDQPLTFEPIGMGLRFTDHELLNLINNFTRQIQADGTYDTLYDRWFIQTGWFQRL</sequence>
<keyword evidence="6" id="KW-1185">Reference proteome</keyword>
<protein>
    <submittedName>
        <fullName evidence="5">Transporter substrate-binding domain-containing protein</fullName>
    </submittedName>
</protein>
<evidence type="ECO:0000256" key="1">
    <source>
        <dbReference type="ARBA" id="ARBA00022729"/>
    </source>
</evidence>